<dbReference type="Proteomes" id="UP000772434">
    <property type="component" value="Unassembled WGS sequence"/>
</dbReference>
<accession>A0A9P5PPH7</accession>
<organism evidence="2 3">
    <name type="scientific">Rhodocollybia butyracea</name>
    <dbReference type="NCBI Taxonomy" id="206335"/>
    <lineage>
        <taxon>Eukaryota</taxon>
        <taxon>Fungi</taxon>
        <taxon>Dikarya</taxon>
        <taxon>Basidiomycota</taxon>
        <taxon>Agaricomycotina</taxon>
        <taxon>Agaricomycetes</taxon>
        <taxon>Agaricomycetidae</taxon>
        <taxon>Agaricales</taxon>
        <taxon>Marasmiineae</taxon>
        <taxon>Omphalotaceae</taxon>
        <taxon>Rhodocollybia</taxon>
    </lineage>
</organism>
<evidence type="ECO:0000313" key="2">
    <source>
        <dbReference type="EMBL" id="KAF9069734.1"/>
    </source>
</evidence>
<feature type="region of interest" description="Disordered" evidence="1">
    <location>
        <begin position="27"/>
        <end position="70"/>
    </location>
</feature>
<evidence type="ECO:0000313" key="3">
    <source>
        <dbReference type="Proteomes" id="UP000772434"/>
    </source>
</evidence>
<dbReference type="AlphaFoldDB" id="A0A9P5PPH7"/>
<protein>
    <submittedName>
        <fullName evidence="2">Uncharacterized protein</fullName>
    </submittedName>
</protein>
<evidence type="ECO:0000256" key="1">
    <source>
        <dbReference type="SAM" id="MobiDB-lite"/>
    </source>
</evidence>
<gene>
    <name evidence="2" type="ORF">BDP27DRAFT_1363088</name>
</gene>
<reference evidence="2" key="1">
    <citation type="submission" date="2020-11" db="EMBL/GenBank/DDBJ databases">
        <authorList>
            <consortium name="DOE Joint Genome Institute"/>
            <person name="Ahrendt S."/>
            <person name="Riley R."/>
            <person name="Andreopoulos W."/>
            <person name="Labutti K."/>
            <person name="Pangilinan J."/>
            <person name="Ruiz-Duenas F.J."/>
            <person name="Barrasa J.M."/>
            <person name="Sanchez-Garcia M."/>
            <person name="Camarero S."/>
            <person name="Miyauchi S."/>
            <person name="Serrano A."/>
            <person name="Linde D."/>
            <person name="Babiker R."/>
            <person name="Drula E."/>
            <person name="Ayuso-Fernandez I."/>
            <person name="Pacheco R."/>
            <person name="Padilla G."/>
            <person name="Ferreira P."/>
            <person name="Barriuso J."/>
            <person name="Kellner H."/>
            <person name="Castanera R."/>
            <person name="Alfaro M."/>
            <person name="Ramirez L."/>
            <person name="Pisabarro A.G."/>
            <person name="Kuo A."/>
            <person name="Tritt A."/>
            <person name="Lipzen A."/>
            <person name="He G."/>
            <person name="Yan M."/>
            <person name="Ng V."/>
            <person name="Cullen D."/>
            <person name="Martin F."/>
            <person name="Rosso M.-N."/>
            <person name="Henrissat B."/>
            <person name="Hibbett D."/>
            <person name="Martinez A.T."/>
            <person name="Grigoriev I.V."/>
        </authorList>
    </citation>
    <scope>NUCLEOTIDE SEQUENCE</scope>
    <source>
        <strain evidence="2">AH 40177</strain>
    </source>
</reference>
<sequence>MCFTSPLEQSTTIVQVIFTIFHSPYPPTPSPSPRSLPLPGPVPDTPGLPPTGPSRRHHRRSSSNNGGLEALTEPLVSGAVNPLTTGVGRGVAGAAHGTAQFTDLLGAAMAALMQSIGSLAAHTEQGAGVAVTNAALPRSTLGSPARLLPLGLFPTPVRPTSRQSAATWIRPAIWLRLVRLLSLEKPVLPQAKLSVVLENSADPSSNFQYATTPLTDDE</sequence>
<dbReference type="EMBL" id="JADNRY010000047">
    <property type="protein sequence ID" value="KAF9069734.1"/>
    <property type="molecule type" value="Genomic_DNA"/>
</dbReference>
<keyword evidence="3" id="KW-1185">Reference proteome</keyword>
<name>A0A9P5PPH7_9AGAR</name>
<proteinExistence type="predicted"/>
<comment type="caution">
    <text evidence="2">The sequence shown here is derived from an EMBL/GenBank/DDBJ whole genome shotgun (WGS) entry which is preliminary data.</text>
</comment>
<feature type="compositionally biased region" description="Pro residues" evidence="1">
    <location>
        <begin position="27"/>
        <end position="52"/>
    </location>
</feature>